<dbReference type="EMBL" id="WBNL01004433">
    <property type="protein sequence ID" value="NXE71739.1"/>
    <property type="molecule type" value="Genomic_DNA"/>
</dbReference>
<feature type="domain" description="CCHC-type" evidence="2">
    <location>
        <begin position="81"/>
        <end position="96"/>
    </location>
</feature>
<keyword evidence="1" id="KW-0479">Metal-binding</keyword>
<dbReference type="PROSITE" id="PS50158">
    <property type="entry name" value="ZF_CCHC"/>
    <property type="match status" value="2"/>
</dbReference>
<evidence type="ECO:0000313" key="4">
    <source>
        <dbReference type="Proteomes" id="UP000603627"/>
    </source>
</evidence>
<dbReference type="AlphaFoldDB" id="A0A852AJQ6"/>
<organism evidence="3 4">
    <name type="scientific">Calcarius ornatus</name>
    <name type="common">Chestnut-collared longspur</name>
    <dbReference type="NCBI Taxonomy" id="198940"/>
    <lineage>
        <taxon>Eukaryota</taxon>
        <taxon>Metazoa</taxon>
        <taxon>Chordata</taxon>
        <taxon>Craniata</taxon>
        <taxon>Vertebrata</taxon>
        <taxon>Euteleostomi</taxon>
        <taxon>Archelosauria</taxon>
        <taxon>Archosauria</taxon>
        <taxon>Dinosauria</taxon>
        <taxon>Saurischia</taxon>
        <taxon>Theropoda</taxon>
        <taxon>Coelurosauria</taxon>
        <taxon>Aves</taxon>
        <taxon>Neognathae</taxon>
        <taxon>Neoaves</taxon>
        <taxon>Telluraves</taxon>
        <taxon>Australaves</taxon>
        <taxon>Passeriformes</taxon>
        <taxon>Passeroidea</taxon>
        <taxon>Fringillidae</taxon>
        <taxon>Emberizinae</taxon>
        <taxon>Emberizini</taxon>
        <taxon>Calcarius</taxon>
    </lineage>
</organism>
<evidence type="ECO:0000259" key="2">
    <source>
        <dbReference type="PROSITE" id="PS50158"/>
    </source>
</evidence>
<evidence type="ECO:0000256" key="1">
    <source>
        <dbReference type="PROSITE-ProRule" id="PRU00047"/>
    </source>
</evidence>
<keyword evidence="1" id="KW-0862">Zinc</keyword>
<dbReference type="Proteomes" id="UP000603627">
    <property type="component" value="Unassembled WGS sequence"/>
</dbReference>
<feature type="non-terminal residue" evidence="3">
    <location>
        <position position="1"/>
    </location>
</feature>
<dbReference type="SMART" id="SM00343">
    <property type="entry name" value="ZnF_C2HC"/>
    <property type="match status" value="2"/>
</dbReference>
<dbReference type="SUPFAM" id="SSF57756">
    <property type="entry name" value="Retrovirus zinc finger-like domains"/>
    <property type="match status" value="1"/>
</dbReference>
<dbReference type="GO" id="GO:0008270">
    <property type="term" value="F:zinc ion binding"/>
    <property type="evidence" value="ECO:0007669"/>
    <property type="project" value="UniProtKB-KW"/>
</dbReference>
<dbReference type="InterPro" id="IPR001878">
    <property type="entry name" value="Znf_CCHC"/>
</dbReference>
<name>A0A852AJQ6_CALOR</name>
<dbReference type="Gene3D" id="4.10.60.10">
    <property type="entry name" value="Zinc finger, CCHC-type"/>
    <property type="match status" value="2"/>
</dbReference>
<comment type="caution">
    <text evidence="3">The sequence shown here is derived from an EMBL/GenBank/DDBJ whole genome shotgun (WGS) entry which is preliminary data.</text>
</comment>
<evidence type="ECO:0000313" key="3">
    <source>
        <dbReference type="EMBL" id="NXE71739.1"/>
    </source>
</evidence>
<feature type="domain" description="CCHC-type" evidence="2">
    <location>
        <begin position="58"/>
        <end position="72"/>
    </location>
</feature>
<sequence length="106" mass="12188">REAQRVYVRRDEEKQRTDARILVAAVKEMQAALNTKKTPGRNKQQMSGSIFKNTGPVCFSCHEKGHLRNSCPILKGAGPTCFYCHKKGHLQKNCRKKQQDEKIFQQ</sequence>
<dbReference type="GO" id="GO:0003676">
    <property type="term" value="F:nucleic acid binding"/>
    <property type="evidence" value="ECO:0007669"/>
    <property type="project" value="InterPro"/>
</dbReference>
<accession>A0A852AJQ6</accession>
<proteinExistence type="predicted"/>
<feature type="non-terminal residue" evidence="3">
    <location>
        <position position="106"/>
    </location>
</feature>
<dbReference type="InterPro" id="IPR036875">
    <property type="entry name" value="Znf_CCHC_sf"/>
</dbReference>
<protein>
    <submittedName>
        <fullName evidence="3">ZCHC7 protein</fullName>
    </submittedName>
</protein>
<reference evidence="3" key="1">
    <citation type="submission" date="2019-09" db="EMBL/GenBank/DDBJ databases">
        <title>Bird 10,000 Genomes (B10K) Project - Family phase.</title>
        <authorList>
            <person name="Zhang G."/>
        </authorList>
    </citation>
    <scope>NUCLEOTIDE SEQUENCE</scope>
    <source>
        <strain evidence="3">B10K-DU-015-28</strain>
        <tissue evidence="3">Muscle</tissue>
    </source>
</reference>
<keyword evidence="4" id="KW-1185">Reference proteome</keyword>
<keyword evidence="1" id="KW-0863">Zinc-finger</keyword>
<gene>
    <name evidence="3" type="primary">Zcchc7_1</name>
    <name evidence="3" type="ORF">CALORN_R15090</name>
</gene>